<dbReference type="InterPro" id="IPR011107">
    <property type="entry name" value="PPI_Ypi1"/>
</dbReference>
<dbReference type="Pfam" id="PF07491">
    <property type="entry name" value="PPI_Ypi1"/>
    <property type="match status" value="1"/>
</dbReference>
<gene>
    <name evidence="5" type="ORF">B0T11DRAFT_343889</name>
</gene>
<protein>
    <recommendedName>
        <fullName evidence="3">Type 1 phosphatases regulator</fullName>
    </recommendedName>
</protein>
<keyword evidence="3" id="KW-0539">Nucleus</keyword>
<dbReference type="Proteomes" id="UP000813385">
    <property type="component" value="Unassembled WGS sequence"/>
</dbReference>
<dbReference type="EMBL" id="JAGPXD010000007">
    <property type="protein sequence ID" value="KAH7347815.1"/>
    <property type="molecule type" value="Genomic_DNA"/>
</dbReference>
<dbReference type="PANTHER" id="PTHR20835:SF0">
    <property type="entry name" value="E3 UBIQUITIN-PROTEIN LIGASE PPP1R11"/>
    <property type="match status" value="1"/>
</dbReference>
<dbReference type="OrthoDB" id="307488at2759"/>
<dbReference type="PANTHER" id="PTHR20835">
    <property type="entry name" value="E3 UBIQUITIN-PROTEIN LIGASE PPP1R11-RELATED"/>
    <property type="match status" value="1"/>
</dbReference>
<feature type="compositionally biased region" description="Polar residues" evidence="4">
    <location>
        <begin position="1"/>
        <end position="26"/>
    </location>
</feature>
<feature type="compositionally biased region" description="Basic and acidic residues" evidence="4">
    <location>
        <begin position="128"/>
        <end position="153"/>
    </location>
</feature>
<sequence>MASEPQQQRRGTPTASQTQTITSLPSQPGAPTVLRLRGAHNPSRRRIQWAEDVVDNEGLGRKKSKVCCIYHRPKAVDESSDESSSSSDSSSDESDAGESGRRRIPSGDSKGKGKNRGRKCDDDDDDHDHDHDHEHSHDHDHGPARKRQQHGESGEVNGKGKGKEKRRPSPNAYERVPKPPKPKDASVEK</sequence>
<evidence type="ECO:0000256" key="4">
    <source>
        <dbReference type="SAM" id="MobiDB-lite"/>
    </source>
</evidence>
<dbReference type="AlphaFoldDB" id="A0A8K0TAV6"/>
<comment type="function">
    <text evidence="1 3">Regulator of type 1 phosphatases which maintains protein phosphatase activity under strict control.</text>
</comment>
<keyword evidence="6" id="KW-1185">Reference proteome</keyword>
<feature type="compositionally biased region" description="Basic and acidic residues" evidence="4">
    <location>
        <begin position="175"/>
        <end position="189"/>
    </location>
</feature>
<dbReference type="GO" id="GO:0008157">
    <property type="term" value="F:protein phosphatase 1 binding"/>
    <property type="evidence" value="ECO:0007669"/>
    <property type="project" value="TreeGrafter"/>
</dbReference>
<proteinExistence type="inferred from homology"/>
<dbReference type="GO" id="GO:0004865">
    <property type="term" value="F:protein serine/threonine phosphatase inhibitor activity"/>
    <property type="evidence" value="ECO:0007669"/>
    <property type="project" value="UniProtKB-UniRule"/>
</dbReference>
<organism evidence="5 6">
    <name type="scientific">Plectosphaerella cucumerina</name>
    <dbReference type="NCBI Taxonomy" id="40658"/>
    <lineage>
        <taxon>Eukaryota</taxon>
        <taxon>Fungi</taxon>
        <taxon>Dikarya</taxon>
        <taxon>Ascomycota</taxon>
        <taxon>Pezizomycotina</taxon>
        <taxon>Sordariomycetes</taxon>
        <taxon>Hypocreomycetidae</taxon>
        <taxon>Glomerellales</taxon>
        <taxon>Plectosphaerellaceae</taxon>
        <taxon>Plectosphaerella</taxon>
    </lineage>
</organism>
<evidence type="ECO:0000256" key="2">
    <source>
        <dbReference type="ARBA" id="ARBA00005605"/>
    </source>
</evidence>
<name>A0A8K0TAV6_9PEZI</name>
<accession>A0A8K0TAV6</accession>
<dbReference type="GO" id="GO:0005634">
    <property type="term" value="C:nucleus"/>
    <property type="evidence" value="ECO:0007669"/>
    <property type="project" value="UniProtKB-SubCell"/>
</dbReference>
<comment type="similarity">
    <text evidence="2 3">Belongs to the YPI1 family.</text>
</comment>
<feature type="region of interest" description="Disordered" evidence="4">
    <location>
        <begin position="1"/>
        <end position="189"/>
    </location>
</feature>
<evidence type="ECO:0000313" key="6">
    <source>
        <dbReference type="Proteomes" id="UP000813385"/>
    </source>
</evidence>
<evidence type="ECO:0000256" key="3">
    <source>
        <dbReference type="RuleBase" id="RU367162"/>
    </source>
</evidence>
<evidence type="ECO:0000313" key="5">
    <source>
        <dbReference type="EMBL" id="KAH7347815.1"/>
    </source>
</evidence>
<comment type="caution">
    <text evidence="5">The sequence shown here is derived from an EMBL/GenBank/DDBJ whole genome shotgun (WGS) entry which is preliminary data.</text>
</comment>
<evidence type="ECO:0000256" key="1">
    <source>
        <dbReference type="ARBA" id="ARBA00003401"/>
    </source>
</evidence>
<comment type="subcellular location">
    <subcellularLocation>
        <location evidence="3">Nucleus</location>
    </subcellularLocation>
</comment>
<reference evidence="5" key="1">
    <citation type="journal article" date="2021" name="Nat. Commun.">
        <title>Genetic determinants of endophytism in the Arabidopsis root mycobiome.</title>
        <authorList>
            <person name="Mesny F."/>
            <person name="Miyauchi S."/>
            <person name="Thiergart T."/>
            <person name="Pickel B."/>
            <person name="Atanasova L."/>
            <person name="Karlsson M."/>
            <person name="Huettel B."/>
            <person name="Barry K.W."/>
            <person name="Haridas S."/>
            <person name="Chen C."/>
            <person name="Bauer D."/>
            <person name="Andreopoulos W."/>
            <person name="Pangilinan J."/>
            <person name="LaButti K."/>
            <person name="Riley R."/>
            <person name="Lipzen A."/>
            <person name="Clum A."/>
            <person name="Drula E."/>
            <person name="Henrissat B."/>
            <person name="Kohler A."/>
            <person name="Grigoriev I.V."/>
            <person name="Martin F.M."/>
            <person name="Hacquard S."/>
        </authorList>
    </citation>
    <scope>NUCLEOTIDE SEQUENCE</scope>
    <source>
        <strain evidence="5">MPI-CAGE-AT-0016</strain>
    </source>
</reference>